<evidence type="ECO:0000313" key="2">
    <source>
        <dbReference type="EMBL" id="RDW74282.1"/>
    </source>
</evidence>
<dbReference type="OrthoDB" id="4424523at2759"/>
<feature type="region of interest" description="Disordered" evidence="1">
    <location>
        <begin position="241"/>
        <end position="263"/>
    </location>
</feature>
<dbReference type="GeneID" id="38117314"/>
<feature type="compositionally biased region" description="Acidic residues" evidence="1">
    <location>
        <begin position="241"/>
        <end position="251"/>
    </location>
</feature>
<evidence type="ECO:0000256" key="1">
    <source>
        <dbReference type="SAM" id="MobiDB-lite"/>
    </source>
</evidence>
<accession>A0A3D8RJS0</accession>
<organism evidence="2 3">
    <name type="scientific">Aspergillus mulundensis</name>
    <dbReference type="NCBI Taxonomy" id="1810919"/>
    <lineage>
        <taxon>Eukaryota</taxon>
        <taxon>Fungi</taxon>
        <taxon>Dikarya</taxon>
        <taxon>Ascomycota</taxon>
        <taxon>Pezizomycotina</taxon>
        <taxon>Eurotiomycetes</taxon>
        <taxon>Eurotiomycetidae</taxon>
        <taxon>Eurotiales</taxon>
        <taxon>Aspergillaceae</taxon>
        <taxon>Aspergillus</taxon>
        <taxon>Aspergillus subgen. Nidulantes</taxon>
    </lineage>
</organism>
<reference evidence="2 3" key="1">
    <citation type="journal article" date="2018" name="IMA Fungus">
        <title>IMA Genome-F 9: Draft genome sequence of Annulohypoxylon stygium, Aspergillus mulundensis, Berkeleyomyces basicola (syn. Thielaviopsis basicola), Ceratocystis smalleyi, two Cercospora beticola strains, Coleophoma cylindrospora, Fusarium fracticaudum, Phialophora cf. hyalina, and Morchella septimelata.</title>
        <authorList>
            <person name="Wingfield B.D."/>
            <person name="Bills G.F."/>
            <person name="Dong Y."/>
            <person name="Huang W."/>
            <person name="Nel W.J."/>
            <person name="Swalarsk-Parry B.S."/>
            <person name="Vaghefi N."/>
            <person name="Wilken P.M."/>
            <person name="An Z."/>
            <person name="de Beer Z.W."/>
            <person name="De Vos L."/>
            <person name="Chen L."/>
            <person name="Duong T.A."/>
            <person name="Gao Y."/>
            <person name="Hammerbacher A."/>
            <person name="Kikkert J.R."/>
            <person name="Li Y."/>
            <person name="Li H."/>
            <person name="Li K."/>
            <person name="Li Q."/>
            <person name="Liu X."/>
            <person name="Ma X."/>
            <person name="Naidoo K."/>
            <person name="Pethybridge S.J."/>
            <person name="Sun J."/>
            <person name="Steenkamp E.T."/>
            <person name="van der Nest M.A."/>
            <person name="van Wyk S."/>
            <person name="Wingfield M.J."/>
            <person name="Xiong C."/>
            <person name="Yue Q."/>
            <person name="Zhang X."/>
        </authorList>
    </citation>
    <scope>NUCLEOTIDE SEQUENCE [LARGE SCALE GENOMIC DNA]</scope>
    <source>
        <strain evidence="2 3">DSM 5745</strain>
    </source>
</reference>
<proteinExistence type="predicted"/>
<protein>
    <recommendedName>
        <fullName evidence="4">Muramidase</fullName>
    </recommendedName>
</protein>
<name>A0A3D8RJS0_9EURO</name>
<dbReference type="Proteomes" id="UP000256690">
    <property type="component" value="Unassembled WGS sequence"/>
</dbReference>
<dbReference type="AlphaFoldDB" id="A0A3D8RJS0"/>
<sequence length="307" mass="35354">MLRQWTSAGVFPKAQGQIRSLTRRKAFSSLRALPTPKNKHHLQLLASVTPRSFQKTPHLPSTSTASLTSYSRALEDPPMAPSKRTPNRSTFKNEADTIERLLQHDEFRSWGLVIYRCTYTSGSDWDELMRRLRFCVTETLKQHNGLDLLGSFAPTVLEDARFDGASTSTVREHFKQWVVAACQEEQGVPWQDAQYAQSPRYRYCLMVDQEAMRSVLDAEMDELMWVDEGAYVRLIRREWPDSEDEDQDEELAGAPSVLDDSEPIEGCAMDDVGWMRVRADRAQIEAHVHMPDWRTQYRRPPEIAFQS</sequence>
<evidence type="ECO:0008006" key="4">
    <source>
        <dbReference type="Google" id="ProtNLM"/>
    </source>
</evidence>
<comment type="caution">
    <text evidence="2">The sequence shown here is derived from an EMBL/GenBank/DDBJ whole genome shotgun (WGS) entry which is preliminary data.</text>
</comment>
<gene>
    <name evidence="2" type="ORF">DSM5745_06944</name>
</gene>
<dbReference type="RefSeq" id="XP_026602050.1">
    <property type="nucleotide sequence ID" value="XM_026748960.1"/>
</dbReference>
<keyword evidence="3" id="KW-1185">Reference proteome</keyword>
<dbReference type="EMBL" id="PVWQ01000008">
    <property type="protein sequence ID" value="RDW74282.1"/>
    <property type="molecule type" value="Genomic_DNA"/>
</dbReference>
<feature type="region of interest" description="Disordered" evidence="1">
    <location>
        <begin position="73"/>
        <end position="92"/>
    </location>
</feature>
<evidence type="ECO:0000313" key="3">
    <source>
        <dbReference type="Proteomes" id="UP000256690"/>
    </source>
</evidence>
<dbReference type="STRING" id="1810919.A0A3D8RJS0"/>